<reference evidence="1" key="1">
    <citation type="submission" date="2014-09" db="EMBL/GenBank/DDBJ databases">
        <authorList>
            <person name="Magalhaes I.L.F."/>
            <person name="Oliveira U."/>
            <person name="Santos F.R."/>
            <person name="Vidigal T.H.D.A."/>
            <person name="Brescovit A.D."/>
            <person name="Santos A.J."/>
        </authorList>
    </citation>
    <scope>NUCLEOTIDE SEQUENCE</scope>
    <source>
        <tissue evidence="1">Shoot tissue taken approximately 20 cm above the soil surface</tissue>
    </source>
</reference>
<evidence type="ECO:0000313" key="1">
    <source>
        <dbReference type="EMBL" id="JAD34664.1"/>
    </source>
</evidence>
<sequence>MLMCWAVFKRTLQYSSCAKGRLMN</sequence>
<dbReference type="AlphaFoldDB" id="A0A0A8Z5J4"/>
<dbReference type="EMBL" id="GBRH01263231">
    <property type="protein sequence ID" value="JAD34664.1"/>
    <property type="molecule type" value="Transcribed_RNA"/>
</dbReference>
<reference evidence="1" key="2">
    <citation type="journal article" date="2015" name="Data Brief">
        <title>Shoot transcriptome of the giant reed, Arundo donax.</title>
        <authorList>
            <person name="Barrero R.A."/>
            <person name="Guerrero F.D."/>
            <person name="Moolhuijzen P."/>
            <person name="Goolsby J.A."/>
            <person name="Tidwell J."/>
            <person name="Bellgard S.E."/>
            <person name="Bellgard M.I."/>
        </authorList>
    </citation>
    <scope>NUCLEOTIDE SEQUENCE</scope>
    <source>
        <tissue evidence="1">Shoot tissue taken approximately 20 cm above the soil surface</tissue>
    </source>
</reference>
<proteinExistence type="predicted"/>
<name>A0A0A8Z5J4_ARUDO</name>
<protein>
    <submittedName>
        <fullName evidence="1">Uncharacterized protein</fullName>
    </submittedName>
</protein>
<organism evidence="1">
    <name type="scientific">Arundo donax</name>
    <name type="common">Giant reed</name>
    <name type="synonym">Donax arundinaceus</name>
    <dbReference type="NCBI Taxonomy" id="35708"/>
    <lineage>
        <taxon>Eukaryota</taxon>
        <taxon>Viridiplantae</taxon>
        <taxon>Streptophyta</taxon>
        <taxon>Embryophyta</taxon>
        <taxon>Tracheophyta</taxon>
        <taxon>Spermatophyta</taxon>
        <taxon>Magnoliopsida</taxon>
        <taxon>Liliopsida</taxon>
        <taxon>Poales</taxon>
        <taxon>Poaceae</taxon>
        <taxon>PACMAD clade</taxon>
        <taxon>Arundinoideae</taxon>
        <taxon>Arundineae</taxon>
        <taxon>Arundo</taxon>
    </lineage>
</organism>
<accession>A0A0A8Z5J4</accession>